<dbReference type="EMBL" id="BOOJ01000032">
    <property type="protein sequence ID" value="GIH93233.1"/>
    <property type="molecule type" value="Genomic_DNA"/>
</dbReference>
<organism evidence="2 3">
    <name type="scientific">Planobispora siamensis</name>
    <dbReference type="NCBI Taxonomy" id="936338"/>
    <lineage>
        <taxon>Bacteria</taxon>
        <taxon>Bacillati</taxon>
        <taxon>Actinomycetota</taxon>
        <taxon>Actinomycetes</taxon>
        <taxon>Streptosporangiales</taxon>
        <taxon>Streptosporangiaceae</taxon>
        <taxon>Planobispora</taxon>
    </lineage>
</organism>
<evidence type="ECO:0000313" key="3">
    <source>
        <dbReference type="Proteomes" id="UP000619788"/>
    </source>
</evidence>
<proteinExistence type="predicted"/>
<sequence>MEDCLAVAASADDNAGRVVDWLREPGESDDALLMYCSAQTVLDAAVVAHHPRMQGRSSPADLTGEPGPPPAEGMYYRHWEHDDIFHKAPAHYGYRTARYEIICFHNDGMGVPGTGVSAYGGQWEPYDLEADPAEPRNVYHDPDYLGV</sequence>
<dbReference type="SUPFAM" id="SSF53649">
    <property type="entry name" value="Alkaline phosphatase-like"/>
    <property type="match status" value="1"/>
</dbReference>
<evidence type="ECO:0000259" key="1">
    <source>
        <dbReference type="Pfam" id="PF16347"/>
    </source>
</evidence>
<dbReference type="Gene3D" id="3.40.720.10">
    <property type="entry name" value="Alkaline Phosphatase, subunit A"/>
    <property type="match status" value="1"/>
</dbReference>
<evidence type="ECO:0000313" key="2">
    <source>
        <dbReference type="EMBL" id="GIH93233.1"/>
    </source>
</evidence>
<keyword evidence="3" id="KW-1185">Reference proteome</keyword>
<dbReference type="InterPro" id="IPR032506">
    <property type="entry name" value="SGSH_C"/>
</dbReference>
<feature type="domain" description="N-sulphoglucosamine sulphohydrolase C-terminal" evidence="1">
    <location>
        <begin position="31"/>
        <end position="144"/>
    </location>
</feature>
<name>A0A8J3SFE5_9ACTN</name>
<protein>
    <recommendedName>
        <fullName evidence="1">N-sulphoglucosamine sulphohydrolase C-terminal domain-containing protein</fullName>
    </recommendedName>
</protein>
<dbReference type="InterPro" id="IPR017850">
    <property type="entry name" value="Alkaline_phosphatase_core_sf"/>
</dbReference>
<dbReference type="AlphaFoldDB" id="A0A8J3SFE5"/>
<comment type="caution">
    <text evidence="2">The sequence shown here is derived from an EMBL/GenBank/DDBJ whole genome shotgun (WGS) entry which is preliminary data.</text>
</comment>
<dbReference type="Proteomes" id="UP000619788">
    <property type="component" value="Unassembled WGS sequence"/>
</dbReference>
<gene>
    <name evidence="2" type="ORF">Psi01_38630</name>
</gene>
<accession>A0A8J3SFE5</accession>
<reference evidence="2 3" key="1">
    <citation type="submission" date="2021-01" db="EMBL/GenBank/DDBJ databases">
        <title>Whole genome shotgun sequence of Planobispora siamensis NBRC 107568.</title>
        <authorList>
            <person name="Komaki H."/>
            <person name="Tamura T."/>
        </authorList>
    </citation>
    <scope>NUCLEOTIDE SEQUENCE [LARGE SCALE GENOMIC DNA]</scope>
    <source>
        <strain evidence="2 3">NBRC 107568</strain>
    </source>
</reference>
<dbReference type="Pfam" id="PF16347">
    <property type="entry name" value="SGSH_C"/>
    <property type="match status" value="1"/>
</dbReference>
<dbReference type="RefSeq" id="WP_204065413.1">
    <property type="nucleotide sequence ID" value="NZ_BOOJ01000032.1"/>
</dbReference>